<dbReference type="Gene3D" id="3.10.129.10">
    <property type="entry name" value="Hotdog Thioesterase"/>
    <property type="match status" value="1"/>
</dbReference>
<dbReference type="Proteomes" id="UP000252132">
    <property type="component" value="Unassembled WGS sequence"/>
</dbReference>
<reference evidence="3 4" key="1">
    <citation type="journal article" date="2018" name="Microbiome">
        <title>Fine metagenomic profile of the Mediterranean stratified and mixed water columns revealed by assembly and recruitment.</title>
        <authorList>
            <person name="Haro-Moreno J.M."/>
            <person name="Lopez-Perez M."/>
            <person name="De La Torre J.R."/>
            <person name="Picazo A."/>
            <person name="Camacho A."/>
            <person name="Rodriguez-Valera F."/>
        </authorList>
    </citation>
    <scope>NUCLEOTIDE SEQUENCE [LARGE SCALE GENOMIC DNA]</scope>
    <source>
        <strain evidence="3">MED-G55</strain>
    </source>
</reference>
<dbReference type="AlphaFoldDB" id="A0A368DVR6"/>
<sequence length="145" mass="16479">MQEQHFKKLENMYHAAPFQELIKSKLKISEGKAELEMEIDPILHHAANAIHGFVYFKMMDDVAIFAANSMEKEFFLLTSSFNLYFLRPVHSGKIRGVGKVVSRTKNQYIAEAVIYNDEDKEIGRGSGAFAVSRKSFADVPGYKLD</sequence>
<comment type="caution">
    <text evidence="3">The sequence shown here is derived from an EMBL/GenBank/DDBJ whole genome shotgun (WGS) entry which is preliminary data.</text>
</comment>
<dbReference type="Pfam" id="PF03061">
    <property type="entry name" value="4HBT"/>
    <property type="match status" value="1"/>
</dbReference>
<dbReference type="EMBL" id="QOQF01000026">
    <property type="protein sequence ID" value="RCL75958.1"/>
    <property type="molecule type" value="Genomic_DNA"/>
</dbReference>
<keyword evidence="1" id="KW-0378">Hydrolase</keyword>
<evidence type="ECO:0000256" key="1">
    <source>
        <dbReference type="ARBA" id="ARBA00022801"/>
    </source>
</evidence>
<gene>
    <name evidence="3" type="ORF">DBW69_05765</name>
</gene>
<feature type="domain" description="Thioesterase" evidence="2">
    <location>
        <begin position="49"/>
        <end position="121"/>
    </location>
</feature>
<dbReference type="InterPro" id="IPR003736">
    <property type="entry name" value="PAAI_dom"/>
</dbReference>
<dbReference type="GO" id="GO:0016289">
    <property type="term" value="F:acyl-CoA hydrolase activity"/>
    <property type="evidence" value="ECO:0007669"/>
    <property type="project" value="UniProtKB-ARBA"/>
</dbReference>
<dbReference type="InterPro" id="IPR029069">
    <property type="entry name" value="HotDog_dom_sf"/>
</dbReference>
<protein>
    <submittedName>
        <fullName evidence="3">PaaI family thioesterase</fullName>
    </submittedName>
</protein>
<evidence type="ECO:0000259" key="2">
    <source>
        <dbReference type="Pfam" id="PF03061"/>
    </source>
</evidence>
<dbReference type="SUPFAM" id="SSF54637">
    <property type="entry name" value="Thioesterase/thiol ester dehydrase-isomerase"/>
    <property type="match status" value="1"/>
</dbReference>
<evidence type="ECO:0000313" key="4">
    <source>
        <dbReference type="Proteomes" id="UP000252132"/>
    </source>
</evidence>
<evidence type="ECO:0000313" key="3">
    <source>
        <dbReference type="EMBL" id="RCL75958.1"/>
    </source>
</evidence>
<dbReference type="CDD" id="cd03443">
    <property type="entry name" value="PaaI_thioesterase"/>
    <property type="match status" value="1"/>
</dbReference>
<accession>A0A368DVR6</accession>
<organism evidence="3 4">
    <name type="scientific">PS1 clade bacterium</name>
    <dbReference type="NCBI Taxonomy" id="2175152"/>
    <lineage>
        <taxon>Bacteria</taxon>
        <taxon>Pseudomonadati</taxon>
        <taxon>Pseudomonadota</taxon>
        <taxon>Alphaproteobacteria</taxon>
        <taxon>PS1 clade</taxon>
    </lineage>
</organism>
<dbReference type="NCBIfam" id="TIGR00369">
    <property type="entry name" value="unchar_dom_1"/>
    <property type="match status" value="1"/>
</dbReference>
<proteinExistence type="predicted"/>
<dbReference type="InterPro" id="IPR006683">
    <property type="entry name" value="Thioestr_dom"/>
</dbReference>
<name>A0A368DVR6_9PROT</name>